<dbReference type="InterPro" id="IPR014710">
    <property type="entry name" value="RmlC-like_jellyroll"/>
</dbReference>
<gene>
    <name evidence="4" type="ORF">COC19_02420</name>
</gene>
<dbReference type="PANTHER" id="PTHR43212:SF3">
    <property type="entry name" value="QUERCETIN 2,3-DIOXYGENASE"/>
    <property type="match status" value="1"/>
</dbReference>
<dbReference type="Pfam" id="PF02678">
    <property type="entry name" value="Pirin"/>
    <property type="match status" value="1"/>
</dbReference>
<dbReference type="AlphaFoldDB" id="A0A2A4MSC9"/>
<evidence type="ECO:0000259" key="3">
    <source>
        <dbReference type="Pfam" id="PF02678"/>
    </source>
</evidence>
<dbReference type="Gene3D" id="2.60.120.10">
    <property type="entry name" value="Jelly Rolls"/>
    <property type="match status" value="1"/>
</dbReference>
<evidence type="ECO:0000313" key="5">
    <source>
        <dbReference type="Proteomes" id="UP000218172"/>
    </source>
</evidence>
<dbReference type="Proteomes" id="UP000218172">
    <property type="component" value="Unassembled WGS sequence"/>
</dbReference>
<evidence type="ECO:0000256" key="1">
    <source>
        <dbReference type="ARBA" id="ARBA00008416"/>
    </source>
</evidence>
<comment type="caution">
    <text evidence="4">The sequence shown here is derived from an EMBL/GenBank/DDBJ whole genome shotgun (WGS) entry which is preliminary data.</text>
</comment>
<feature type="domain" description="Pirin N-terminal" evidence="3">
    <location>
        <begin position="56"/>
        <end position="123"/>
    </location>
</feature>
<dbReference type="InterPro" id="IPR011051">
    <property type="entry name" value="RmlC_Cupin_sf"/>
</dbReference>
<sequence length="225" mass="24640">MHILNYEELPQGGFAGLLERQFVTDERVFGPKSNPLRFDGIGNFVYLADANFTPKGSTGMHGHKEIDVISVMVQGSIEHAGSLEHGQTLHAGMVQIQRAGGEGFRHDEINPDASENHMIQLWVLPDDAGEPAGYQVFTPQSGERLQVYGGSKSQTERFYSRTSIDVALLKQGKSLSHRGEVMVFLCSGEVLINGQKVAARTLVRADSIELEAVNDAQIILIYSAD</sequence>
<accession>A0A2A4MSC9</accession>
<protein>
    <submittedName>
        <fullName evidence="4">Pilus assembly protein</fullName>
    </submittedName>
</protein>
<evidence type="ECO:0000313" key="4">
    <source>
        <dbReference type="EMBL" id="PCH62750.1"/>
    </source>
</evidence>
<name>A0A2A4MSC9_9GAMM</name>
<organism evidence="4 5">
    <name type="scientific">SAR86 cluster bacterium</name>
    <dbReference type="NCBI Taxonomy" id="2030880"/>
    <lineage>
        <taxon>Bacteria</taxon>
        <taxon>Pseudomonadati</taxon>
        <taxon>Pseudomonadota</taxon>
        <taxon>Gammaproteobacteria</taxon>
        <taxon>SAR86 cluster</taxon>
    </lineage>
</organism>
<dbReference type="PANTHER" id="PTHR43212">
    <property type="entry name" value="QUERCETIN 2,3-DIOXYGENASE"/>
    <property type="match status" value="1"/>
</dbReference>
<dbReference type="InterPro" id="IPR012093">
    <property type="entry name" value="Pirin"/>
</dbReference>
<reference evidence="5" key="1">
    <citation type="submission" date="2017-08" db="EMBL/GenBank/DDBJ databases">
        <title>A dynamic microbial community with high functional redundancy inhabits the cold, oxic subseafloor aquifer.</title>
        <authorList>
            <person name="Tully B.J."/>
            <person name="Wheat C.G."/>
            <person name="Glazer B.T."/>
            <person name="Huber J.A."/>
        </authorList>
    </citation>
    <scope>NUCLEOTIDE SEQUENCE [LARGE SCALE GENOMIC DNA]</scope>
</reference>
<dbReference type="SUPFAM" id="SSF51182">
    <property type="entry name" value="RmlC-like cupins"/>
    <property type="match status" value="1"/>
</dbReference>
<dbReference type="EMBL" id="NVQR01000034">
    <property type="protein sequence ID" value="PCH62750.1"/>
    <property type="molecule type" value="Genomic_DNA"/>
</dbReference>
<comment type="similarity">
    <text evidence="1 2">Belongs to the pirin family.</text>
</comment>
<proteinExistence type="inferred from homology"/>
<evidence type="ECO:0000256" key="2">
    <source>
        <dbReference type="RuleBase" id="RU003457"/>
    </source>
</evidence>
<dbReference type="InterPro" id="IPR003829">
    <property type="entry name" value="Pirin_N_dom"/>
</dbReference>